<accession>A0A182R095</accession>
<reference evidence="3" key="2">
    <citation type="submission" date="2020-05" db="UniProtKB">
        <authorList>
            <consortium name="EnsemblMetazoa"/>
        </authorList>
    </citation>
    <scope>IDENTIFICATION</scope>
    <source>
        <strain evidence="3">FAR1</strain>
    </source>
</reference>
<organism evidence="3 4">
    <name type="scientific">Anopheles farauti</name>
    <dbReference type="NCBI Taxonomy" id="69004"/>
    <lineage>
        <taxon>Eukaryota</taxon>
        <taxon>Metazoa</taxon>
        <taxon>Ecdysozoa</taxon>
        <taxon>Arthropoda</taxon>
        <taxon>Hexapoda</taxon>
        <taxon>Insecta</taxon>
        <taxon>Pterygota</taxon>
        <taxon>Neoptera</taxon>
        <taxon>Endopterygota</taxon>
        <taxon>Diptera</taxon>
        <taxon>Nematocera</taxon>
        <taxon>Culicoidea</taxon>
        <taxon>Culicidae</taxon>
        <taxon>Anophelinae</taxon>
        <taxon>Anopheles</taxon>
    </lineage>
</organism>
<sequence length="245" mass="27200">MLERMKPPAPVACLPGNFESEASGSLAIVGVFLVSARVLNRRSLRVAATLKLPSLEDGRHLDLLLLLLLLIMITMPRAAASMVIALVRVHPGGGGRFTAHRIVVPLVVMVVARISDGTCDMRISKLSAKTSYLKRPKPADVRQTSRSDNPNPQIDRIKITRTRIRTPTIEFNHRVLLRDVKPSAKIGIILLTVILDADEREQKVISGVDDFKSEICERFVFVAVRERGVELYQTVAKLSRHLVEC</sequence>
<feature type="transmembrane region" description="Helical" evidence="2">
    <location>
        <begin position="98"/>
        <end position="115"/>
    </location>
</feature>
<reference evidence="4" key="1">
    <citation type="submission" date="2014-01" db="EMBL/GenBank/DDBJ databases">
        <title>The Genome Sequence of Anopheles farauti FAR1 (V2).</title>
        <authorList>
            <consortium name="The Broad Institute Genomics Platform"/>
            <person name="Neafsey D.E."/>
            <person name="Besansky N."/>
            <person name="Howell P."/>
            <person name="Walton C."/>
            <person name="Young S.K."/>
            <person name="Zeng Q."/>
            <person name="Gargeya S."/>
            <person name="Fitzgerald M."/>
            <person name="Haas B."/>
            <person name="Abouelleil A."/>
            <person name="Allen A.W."/>
            <person name="Alvarado L."/>
            <person name="Arachchi H.M."/>
            <person name="Berlin A.M."/>
            <person name="Chapman S.B."/>
            <person name="Gainer-Dewar J."/>
            <person name="Goldberg J."/>
            <person name="Griggs A."/>
            <person name="Gujja S."/>
            <person name="Hansen M."/>
            <person name="Howarth C."/>
            <person name="Imamovic A."/>
            <person name="Ireland A."/>
            <person name="Larimer J."/>
            <person name="McCowan C."/>
            <person name="Murphy C."/>
            <person name="Pearson M."/>
            <person name="Poon T.W."/>
            <person name="Priest M."/>
            <person name="Roberts A."/>
            <person name="Saif S."/>
            <person name="Shea T."/>
            <person name="Sisk P."/>
            <person name="Sykes S."/>
            <person name="Wortman J."/>
            <person name="Nusbaum C."/>
            <person name="Birren B."/>
        </authorList>
    </citation>
    <scope>NUCLEOTIDE SEQUENCE [LARGE SCALE GENOMIC DNA]</scope>
    <source>
        <strain evidence="4">FAR1</strain>
    </source>
</reference>
<dbReference type="VEuPathDB" id="VectorBase:AFAF020405"/>
<evidence type="ECO:0000256" key="1">
    <source>
        <dbReference type="SAM" id="MobiDB-lite"/>
    </source>
</evidence>
<evidence type="ECO:0000256" key="2">
    <source>
        <dbReference type="SAM" id="Phobius"/>
    </source>
</evidence>
<feature type="transmembrane region" description="Helical" evidence="2">
    <location>
        <begin position="22"/>
        <end position="40"/>
    </location>
</feature>
<dbReference type="EMBL" id="AXCN02002227">
    <property type="status" value="NOT_ANNOTATED_CDS"/>
    <property type="molecule type" value="Genomic_DNA"/>
</dbReference>
<dbReference type="EnsemblMetazoa" id="AFAF020405-RA">
    <property type="protein sequence ID" value="AFAF020405-PA"/>
    <property type="gene ID" value="AFAF020405"/>
</dbReference>
<keyword evidence="2" id="KW-0472">Membrane</keyword>
<evidence type="ECO:0000313" key="4">
    <source>
        <dbReference type="Proteomes" id="UP000075886"/>
    </source>
</evidence>
<protein>
    <submittedName>
        <fullName evidence="3">Uncharacterized protein</fullName>
    </submittedName>
</protein>
<keyword evidence="4" id="KW-1185">Reference proteome</keyword>
<evidence type="ECO:0000313" key="3">
    <source>
        <dbReference type="EnsemblMetazoa" id="AFAF020405-PA"/>
    </source>
</evidence>
<name>A0A182R095_9DIPT</name>
<keyword evidence="2" id="KW-0812">Transmembrane</keyword>
<proteinExistence type="predicted"/>
<feature type="region of interest" description="Disordered" evidence="1">
    <location>
        <begin position="134"/>
        <end position="153"/>
    </location>
</feature>
<dbReference type="Proteomes" id="UP000075886">
    <property type="component" value="Unassembled WGS sequence"/>
</dbReference>
<keyword evidence="2" id="KW-1133">Transmembrane helix</keyword>
<feature type="transmembrane region" description="Helical" evidence="2">
    <location>
        <begin position="61"/>
        <end position="86"/>
    </location>
</feature>
<dbReference type="AlphaFoldDB" id="A0A182R095"/>